<accession>A0A6J5R3H9</accession>
<dbReference type="Gene3D" id="1.10.10.60">
    <property type="entry name" value="Homeodomain-like"/>
    <property type="match status" value="1"/>
</dbReference>
<name>A0A6J5R3H9_9CAUD</name>
<proteinExistence type="predicted"/>
<sequence>MSTVAPSQSANIGRPSDYRPELVAVICARLADGESLRSICRSDDMPDKATVFRWLMQFPDFCDQYTRAKEESAEAHADDMLDIADNSSNDWMETNDPDNPGYRLNGEHVQRARLRIETRKWLASKLKAKKYGDKIESTVNLKADIAVTERPSLTKEEWLIKHGLASD</sequence>
<protein>
    <recommendedName>
        <fullName evidence="2">Terminase small subunit</fullName>
    </recommendedName>
</protein>
<gene>
    <name evidence="1" type="ORF">UFOVP1165_4</name>
</gene>
<evidence type="ECO:0008006" key="2">
    <source>
        <dbReference type="Google" id="ProtNLM"/>
    </source>
</evidence>
<evidence type="ECO:0000313" key="1">
    <source>
        <dbReference type="EMBL" id="CAB4188111.1"/>
    </source>
</evidence>
<dbReference type="InterPro" id="IPR048683">
    <property type="entry name" value="Sf6_terminase"/>
</dbReference>
<dbReference type="EMBL" id="LR797120">
    <property type="protein sequence ID" value="CAB4188111.1"/>
    <property type="molecule type" value="Genomic_DNA"/>
</dbReference>
<dbReference type="Pfam" id="PF20901">
    <property type="entry name" value="Sf6_terminase"/>
    <property type="match status" value="1"/>
</dbReference>
<organism evidence="1">
    <name type="scientific">uncultured Caudovirales phage</name>
    <dbReference type="NCBI Taxonomy" id="2100421"/>
    <lineage>
        <taxon>Viruses</taxon>
        <taxon>Duplodnaviria</taxon>
        <taxon>Heunggongvirae</taxon>
        <taxon>Uroviricota</taxon>
        <taxon>Caudoviricetes</taxon>
        <taxon>Peduoviridae</taxon>
        <taxon>Maltschvirus</taxon>
        <taxon>Maltschvirus maltsch</taxon>
    </lineage>
</organism>
<reference evidence="1" key="1">
    <citation type="submission" date="2020-05" db="EMBL/GenBank/DDBJ databases">
        <authorList>
            <person name="Chiriac C."/>
            <person name="Salcher M."/>
            <person name="Ghai R."/>
            <person name="Kavagutti S V."/>
        </authorList>
    </citation>
    <scope>NUCLEOTIDE SEQUENCE</scope>
</reference>